<evidence type="ECO:0000259" key="5">
    <source>
        <dbReference type="PROSITE" id="PS50075"/>
    </source>
</evidence>
<protein>
    <submittedName>
        <fullName evidence="6">Amino acid adenylation domain-containing protein</fullName>
    </submittedName>
</protein>
<gene>
    <name evidence="6" type="ORF">N4261_14200</name>
</gene>
<dbReference type="InterPro" id="IPR009081">
    <property type="entry name" value="PP-bd_ACP"/>
</dbReference>
<dbReference type="InterPro" id="IPR025110">
    <property type="entry name" value="AMP-bd_C"/>
</dbReference>
<dbReference type="SUPFAM" id="SSF56801">
    <property type="entry name" value="Acetyl-CoA synthetase-like"/>
    <property type="match status" value="4"/>
</dbReference>
<feature type="region of interest" description="Disordered" evidence="4">
    <location>
        <begin position="493"/>
        <end position="513"/>
    </location>
</feature>
<accession>A0ABY6AWL5</accession>
<dbReference type="InterPro" id="IPR020806">
    <property type="entry name" value="PKS_PP-bd"/>
</dbReference>
<dbReference type="PANTHER" id="PTHR45527:SF1">
    <property type="entry name" value="FATTY ACID SYNTHASE"/>
    <property type="match status" value="1"/>
</dbReference>
<dbReference type="Proteomes" id="UP001064933">
    <property type="component" value="Chromosome"/>
</dbReference>
<evidence type="ECO:0000256" key="4">
    <source>
        <dbReference type="SAM" id="MobiDB-lite"/>
    </source>
</evidence>
<organism evidence="6 7">
    <name type="scientific">Roseateles amylovorans</name>
    <dbReference type="NCBI Taxonomy" id="2978473"/>
    <lineage>
        <taxon>Bacteria</taxon>
        <taxon>Pseudomonadati</taxon>
        <taxon>Pseudomonadota</taxon>
        <taxon>Betaproteobacteria</taxon>
        <taxon>Burkholderiales</taxon>
        <taxon>Sphaerotilaceae</taxon>
        <taxon>Roseateles</taxon>
    </lineage>
</organism>
<keyword evidence="2" id="KW-0596">Phosphopantetheine</keyword>
<dbReference type="InterPro" id="IPR001242">
    <property type="entry name" value="Condensation_dom"/>
</dbReference>
<dbReference type="NCBIfam" id="TIGR01733">
    <property type="entry name" value="AA-adenyl-dom"/>
    <property type="match status" value="4"/>
</dbReference>
<feature type="domain" description="Carrier" evidence="5">
    <location>
        <begin position="4324"/>
        <end position="4399"/>
    </location>
</feature>
<feature type="region of interest" description="Disordered" evidence="4">
    <location>
        <begin position="4305"/>
        <end position="4329"/>
    </location>
</feature>
<dbReference type="NCBIfam" id="NF003417">
    <property type="entry name" value="PRK04813.1"/>
    <property type="match status" value="4"/>
</dbReference>
<keyword evidence="3" id="KW-0597">Phosphoprotein</keyword>
<dbReference type="SMART" id="SM00823">
    <property type="entry name" value="PKS_PP"/>
    <property type="match status" value="4"/>
</dbReference>
<dbReference type="PROSITE" id="PS00455">
    <property type="entry name" value="AMP_BINDING"/>
    <property type="match status" value="4"/>
</dbReference>
<feature type="compositionally biased region" description="Pro residues" evidence="4">
    <location>
        <begin position="4313"/>
        <end position="4324"/>
    </location>
</feature>
<dbReference type="Gene3D" id="3.30.559.10">
    <property type="entry name" value="Chloramphenicol acetyltransferase-like domain"/>
    <property type="match status" value="4"/>
</dbReference>
<dbReference type="Gene3D" id="3.30.300.30">
    <property type="match status" value="4"/>
</dbReference>
<dbReference type="Pfam" id="PF00668">
    <property type="entry name" value="Condensation"/>
    <property type="match status" value="4"/>
</dbReference>
<evidence type="ECO:0000313" key="6">
    <source>
        <dbReference type="EMBL" id="UXH76221.1"/>
    </source>
</evidence>
<dbReference type="PANTHER" id="PTHR45527">
    <property type="entry name" value="NONRIBOSOMAL PEPTIDE SYNTHETASE"/>
    <property type="match status" value="1"/>
</dbReference>
<dbReference type="Pfam" id="PF00501">
    <property type="entry name" value="AMP-binding"/>
    <property type="match status" value="4"/>
</dbReference>
<dbReference type="PROSITE" id="PS00012">
    <property type="entry name" value="PHOSPHOPANTETHEINE"/>
    <property type="match status" value="3"/>
</dbReference>
<dbReference type="Pfam" id="PF00550">
    <property type="entry name" value="PP-binding"/>
    <property type="match status" value="4"/>
</dbReference>
<dbReference type="Gene3D" id="3.40.50.980">
    <property type="match status" value="8"/>
</dbReference>
<feature type="domain" description="Carrier" evidence="5">
    <location>
        <begin position="3243"/>
        <end position="3317"/>
    </location>
</feature>
<dbReference type="SUPFAM" id="SSF52777">
    <property type="entry name" value="CoA-dependent acyltransferases"/>
    <property type="match status" value="8"/>
</dbReference>
<evidence type="ECO:0000256" key="2">
    <source>
        <dbReference type="ARBA" id="ARBA00022450"/>
    </source>
</evidence>
<proteinExistence type="predicted"/>
<keyword evidence="7" id="KW-1185">Reference proteome</keyword>
<dbReference type="Gene3D" id="3.30.559.30">
    <property type="entry name" value="Nonribosomal peptide synthetase, condensation domain"/>
    <property type="match status" value="4"/>
</dbReference>
<dbReference type="InterPro" id="IPR020845">
    <property type="entry name" value="AMP-binding_CS"/>
</dbReference>
<feature type="domain" description="Carrier" evidence="5">
    <location>
        <begin position="1059"/>
        <end position="1133"/>
    </location>
</feature>
<dbReference type="CDD" id="cd19544">
    <property type="entry name" value="E-C_NRPS"/>
    <property type="match status" value="2"/>
</dbReference>
<comment type="cofactor">
    <cofactor evidence="1">
        <name>pantetheine 4'-phosphate</name>
        <dbReference type="ChEBI" id="CHEBI:47942"/>
    </cofactor>
</comment>
<feature type="domain" description="Carrier" evidence="5">
    <location>
        <begin position="2175"/>
        <end position="2249"/>
    </location>
</feature>
<reference evidence="6" key="1">
    <citation type="submission" date="2022-10" db="EMBL/GenBank/DDBJ databases">
        <title>Characterization and whole genome sequencing of a new Roseateles species, isolated from fresh water.</title>
        <authorList>
            <person name="Guliayeva D.Y."/>
            <person name="Akhremchuk A.E."/>
            <person name="Sikolenko M.A."/>
            <person name="Valentovich L.N."/>
            <person name="Sidarenka A.V."/>
        </authorList>
    </citation>
    <scope>NUCLEOTIDE SEQUENCE</scope>
    <source>
        <strain evidence="6">BIM B-1768</strain>
    </source>
</reference>
<feature type="region of interest" description="Disordered" evidence="4">
    <location>
        <begin position="1034"/>
        <end position="1060"/>
    </location>
</feature>
<name>A0ABY6AWL5_9BURK</name>
<dbReference type="Gene3D" id="1.10.1200.10">
    <property type="entry name" value="ACP-like"/>
    <property type="match status" value="4"/>
</dbReference>
<dbReference type="CDD" id="cd17649">
    <property type="entry name" value="A_NRPS_PvdJ-like"/>
    <property type="match status" value="1"/>
</dbReference>
<dbReference type="PROSITE" id="PS50075">
    <property type="entry name" value="CARRIER"/>
    <property type="match status" value="4"/>
</dbReference>
<dbReference type="InterPro" id="IPR023213">
    <property type="entry name" value="CAT-like_dom_sf"/>
</dbReference>
<dbReference type="InterPro" id="IPR045851">
    <property type="entry name" value="AMP-bd_C_sf"/>
</dbReference>
<evidence type="ECO:0000256" key="3">
    <source>
        <dbReference type="ARBA" id="ARBA00022553"/>
    </source>
</evidence>
<dbReference type="RefSeq" id="WP_261755954.1">
    <property type="nucleotide sequence ID" value="NZ_CP104562.2"/>
</dbReference>
<sequence length="4422" mass="478095">MNDLTLPPTLPTDGAADTATSPSPFTPVPPGRPVRDGEAVPLSFTQEPLWILQRLDDRMTAYNLPRVMRLCGPLQVDALQRAFDAVIARHAILRTRFFEQEGVPMAMAMAPAQVNFELTQVDLSNEAPSSRAAGLSREIQATLTHVFDLGTAPAMVARLIRVGPQEFMLALCLHHIVSDAWSNPVFAADLSAAYAQALRQPGAVALPALPLQYADHAQRQRAGLAEGRFDRALAHWNAHLGDQVPVLDLPTDAARPRVPSFRGTSIGFGLDPSMEADLRRFCRAERLTPFVVLFAAWQLLLSRFARQSEFAVGVPHAGRQDEDVFGLIGFFVNTHVYRARLSPAQSLRSLCRQIRADALAAMAHPDLPLDLLLAQRQERRDPSRSPLFQVLFGVQMGDLPALNFDGLSVEFIDEGDVNAKFDLQMNFQVGSQSTRGRLVYNTDVFTEVTARRLIRAQIDLLAVVLREPDACVGAVGLADGDDLRRLAAWGTGVAASSGRPGPQRSPDAQRRSETAIRTVSAQVRRHAACHPTALALVHEDASLTWAELNRHADLLAARLRTRGVGMESRVALSFDRSLSLVVAMLGVLRAGAAVVPLDPALPPARLAFQLEDSDAALIIAPQRLAWMGQVPDLEWRVAESHGLDVGTQDRSDGEPDDGRIRPEQAAYVIYTSGSTGRPKGVVVSHGALAHYLDGVLQRLQVRAAHDDACQSDHADHGHHAHHAHHEDAPVASMAMVSTVAADLGHTVLFGALWSGTTLHLVSGARAFDPDGFAALMQGHAVDMLKITPSHLQALMGAQDPAQVLPRRRLVLGGEVTPWSLLERIHALRPALRVFNHYGPTETTVGTLTQDAAEADRSAGRLPVGRPLPGSAVHVLDADLQPLPPGLPGELYVAGPGLARGYHRRPGQTAERFVANPFDPRGGRMYRTGDVVRWTADGQLEYLGRVDQQVKVRGFRVEPGEVEAQLRADPAVGEAVVTAVPDLDGARLVAHVTGRQGVRPDPVALRERLSQLLTEAMLPSAIVVMDALPLTANGKIDRQALPPPEAGRSGGPGGDLPHDPPLGAREIAVAAAWTDLLGVARIGRRDHFFELGGHSLLALRLVERLRHLGYHAQVREVFAHPRLEDFARTLSTAAEDEVTVPPNAIPDGCTALEPGMLPLVSLSAEELGRIEALVPGGASNIQDIYPLAPLQEGILFHHLMQPHSDAYVTSRGLAFDSRERLQQFVGHLEAVIGRHDILRTSVAWEGLREPVQIVHRRAALRLQWLDGEGAAPTADAQARLQAHVHRSRLRIDVRNAPMIRATAVQRLAGDSTTDGGAWLLQLSRHHLVSDHTTLERIIEEIGLMAREAQAELPRPVPFREQVARSRRAPVGLSHEAFFRRELGDVTEPTAPHGLADIQGDGAGVRETRRSLPDWLAGAVRREAQRHGVSVSALFHLAWSLVLARATGRADVVFGTVLLGRMQGGASATRALGLFINTLPLRLRVGPTRVSAALREAHTALAALLNHEHAPLSLAQRCSGVSGGTPLFSALLNYRHSRRLPVGAQLGDGVQLLDGEERTNYPYALSVDDFGDGFSLVAQVHRSLDPDTVAASMQVALEAIVQALSTDPDRALCELESLDPAALAQWRTLATTVSGRDHEPTVVDATPVTDWITRQAVARPDAIALIAGNERLRYGELEARANRLAHQLLCHGVGPERRVGLALPRSNAMVVGLLAILKAGGAYVPLDPAYPAERLRHMMADSGMALLLTSAGLAARLPAVDGLQVLHIEALEALGRAAAPVTSDSSQDRVDVGCLLPAVSVSPHQLAYVIYTSGSTGRPKGVAVAHGALSMHLQAMGKRLGLTPEDRMLQFASVSFDAAGSQWMAPLMHGAAVVMLPEDGWSTEIVARTIRRDGVTALHLPPAYLRQLAADQADEQWPVRLCIAGGEAWPAADALAAQAAFGAQRLVNSYGPTEAVITPCAWIVDPRSSAATAGLTQRLEGRSVTPIGHPVGDRAAWVLDSHLQPCPPGVPGELHLGGSGLARGYLDRAGLTAERFVADPYGPPGGRLYRTGDLVRWGVDGALEYLGRLDHQIKVRGYRIELGEVEAALAALPGVREAVAVAARGATGDRLVAYVTARPHQTLEAERLRRLLSGVLPDYMVPSRVLVLEALPLSPNGKVDRAALPQVDAAAPATWDPPRNDTEAAVALLFDAVLGVGAVGREDNFFALGGDSILSLRLISLAHRRGWQLSPRDVFEHPTVAALAAAVQTGTAPLPLQALPAASRSGDLPVSFAQQRQWFLWQLDPQSTAYHLAGAVTLRGVLDRSALQASFEALVRRHEALRTTFHADEHGQVVQRVAGPAKSGLSIVDLADETAAHQLVQTPFHLSAGPLIRVGLQRQRADQHLLVVVLHHIVADGASMRIVLDEVFADYESGLRGSLSTLAPWPIQYPDYAAWQRQRLNEAEQQRQLAYWQARLGGEQPVLQLPTDHGRRADGRYQAARHSLVLPADATARVRQRAREAAATGFMVLLAAFQAVLARWTGQTEIRVGVPMANRDRPEVAPVVGFFVNTQVLDNQVHGRTPLSRILAQAREAAVGAQAHADLPFEQLVDALQPERSLAVHPLFQVLFNHQATRQADAPQCSGLTMEPVIAIERSAQFELALHTTEQPDGTIQASFVYAAELFEPTTIERLARHWVAMVEAMAEVPETPVGEVALMSAAEWEALTRLSVNASPVAPPVPVHRLIEQQAAADPDAPALVFGTHTLSRGELNRRANRLARRLIGLGVGPDTRVGLAVERSLEMMVGVLAILKAGGAYVPLDPELPVERLAYMLQDSGVALVLTQPHLRERLSEGAGRVWIDIDLAALADVIVDSDSDIKAKASAKGDASDDENPNVDLHGEHLAYVIYTSGSTGRPKGAANRHLSLHNRLAWMQQAYALDRSDTVLQKTPLSFDVSVWELFWALAEGARLAIAAPGDHRDPARLVALIQAHQVTTLHFVPSMLQAFLAHEGIEACTGLRRLICSGEALPVEAQNGVFRRLPGVGLFNLYGPTEAAIDVTHWTCRDDGRSQVPIGAPLTGLSTWVLDGDLNPVPEGVPGELYLGGVGLARGYHGRPGLTAERFVAHPLATDGSRLYRTGDLVRWQGQGQGQLDYLGRTDHQVKIRGLRIELGEIEAQLLAQPGLREAVVVAQRLPTGDRLVAYVSAQPGNDTTPEVASLREALGRVLPEYMVPAVIMVLDQLPLNPSGKVDRRALPAPEVPLRGGDDAPVGEVEQTVAAIWAEVLGLDRVGRQDNFFSLGGHSLLALGVLERLRRQGWRADVRQLFLHPELAAFARVVEVAELASANAAPELAGPAQALQTTAEDAAMSLLLSHDQRRRLEAQIPGGADNLQDLYPLAPLQEGILFHHLLQPHADAYVTAHLIHFDREERLRQFVATFNRVIERHDILRTAVLWDGLDEPVQVVCRQATLELEWLSPDDGPVADQLERLARPGGCRIDVRRAPMLRALAAHDASRARWCLLLPSHHLVTDHRTLAGVVEEITLMQQGRDQELPQPVPFRRFVAQARGRVSRADHETFFTAMLRDVTEPTTPFGMTDVRGDGTGLRQARARLPQPLAAAARREARRHGVGVTALFHLAWALVLGRTSGRTDVVFGTVLLGRLGIEGAAATSLGLSINTLPLRLQVGTAGVADGLREAHAALSALLHHEHASLSLAQRCSGLAGGTPLFSALLNYRHAKRRQDRAAAVWEGMEISDAQERSNYPFGLSVDDDGQDFGLVAQVQTPLDPEQVCRWMQAAVSALVDALAHRPAQALCELDVLDAQTLECLASWGGPRWRDAGTLPVPRLVERQAAERPDAVALISGHGSLTYAQLNARANRLAHRLMAWGVRPEDRVGLAVARSPDMVVALLAVLKAGAAYVPLDPTYPVERLAYMVEDSGLRLLLTQESLANRLPLRPGLDLLRLDGPDAFDGPDSNPAVAIHPAHLAYVIYTSGSTGRPKGVAVPHGPLAMHVQSIGEVYGMTPADRELQFASIAFDGAHERIWVPLAFGAALMPRDQDLWPVERTAAEIERHGITIACFTPGYLTQMAELLGESASRLPIRSYTVGGEAMSRAHFDRVQAVLRPPRLINGYGPTETVITPTVGIALAGDRFDAPYMPIGRPVGERTAHVLDAELNRVPPGVPGELYLAGGLARAYLGRPGASAERFVADPFAAGDRSGSRMYRTGDLVRWNARGELDYLGRIDHQVKVRGFRIELGEVESQLRRQPGVSEAVAVAQDSAAGARLVAYVSPLPGQTLSPQRLREGLATSLPEHMVPGLFVILDALPLNPNGKVDRQALPTPQPDPGRPYEPPAGETESGLAALWAQALSVERVGRHDNFFELGGHSLTLLKLQMQVDRRFGVQLPMRTYFERPTLAEAAAAVQHEIDTVTAAQGGELDRLAALLDTWEN</sequence>
<dbReference type="Pfam" id="PF13193">
    <property type="entry name" value="AMP-binding_C"/>
    <property type="match status" value="4"/>
</dbReference>
<dbReference type="InterPro" id="IPR010071">
    <property type="entry name" value="AA_adenyl_dom"/>
</dbReference>
<dbReference type="InterPro" id="IPR036736">
    <property type="entry name" value="ACP-like_sf"/>
</dbReference>
<dbReference type="EMBL" id="CP104562">
    <property type="protein sequence ID" value="UXH76221.1"/>
    <property type="molecule type" value="Genomic_DNA"/>
</dbReference>
<dbReference type="SUPFAM" id="SSF47336">
    <property type="entry name" value="ACP-like"/>
    <property type="match status" value="4"/>
</dbReference>
<dbReference type="InterPro" id="IPR006162">
    <property type="entry name" value="Ppantetheine_attach_site"/>
</dbReference>
<dbReference type="CDD" id="cd05930">
    <property type="entry name" value="A_NRPS"/>
    <property type="match status" value="3"/>
</dbReference>
<dbReference type="InterPro" id="IPR000873">
    <property type="entry name" value="AMP-dep_synth/lig_dom"/>
</dbReference>
<evidence type="ECO:0000256" key="1">
    <source>
        <dbReference type="ARBA" id="ARBA00001957"/>
    </source>
</evidence>
<dbReference type="Gene3D" id="2.30.38.10">
    <property type="entry name" value="Luciferase, Domain 3"/>
    <property type="match status" value="4"/>
</dbReference>
<evidence type="ECO:0000313" key="7">
    <source>
        <dbReference type="Proteomes" id="UP001064933"/>
    </source>
</evidence>
<feature type="region of interest" description="Disordered" evidence="4">
    <location>
        <begin position="1"/>
        <end position="38"/>
    </location>
</feature>
<dbReference type="CDD" id="cd19531">
    <property type="entry name" value="LCL_NRPS-like"/>
    <property type="match status" value="2"/>
</dbReference>